<comment type="caution">
    <text evidence="6">The sequence shown here is derived from an EMBL/GenBank/DDBJ whole genome shotgun (WGS) entry which is preliminary data.</text>
</comment>
<dbReference type="OrthoDB" id="9806726at2"/>
<dbReference type="STRING" id="53346.A5802_000123"/>
<protein>
    <submittedName>
        <fullName evidence="6">Manganese ABC transporter ATP-binding protein</fullName>
    </submittedName>
</protein>
<name>A0A1V2UIZ3_ENTMU</name>
<evidence type="ECO:0000259" key="5">
    <source>
        <dbReference type="PROSITE" id="PS50893"/>
    </source>
</evidence>
<sequence>MSKNEISVKDLTVAYQGKTVLNHVSTVIQSQKFTGIIGPNGAGKSTFMKSLLELVPKISGEITFDGRSIKTIRKKIAYVEQRSELDLSFPIDVLGVVLLGTYPSLRLGQRPGKKEKERAKQALAKVDMTDYENRQISELSGGQLQRIFIARALAQGAEWIFLDEPFVGIDAVSERKIFAILDELKNEGKTIVIVHHDLHKVEAYFDEVILLNKELIAAGSVDEVFTSENLQLAYGEIIGQLVKGVMEK</sequence>
<evidence type="ECO:0000313" key="6">
    <source>
        <dbReference type="EMBL" id="ONN43298.1"/>
    </source>
</evidence>
<dbReference type="CDD" id="cd03235">
    <property type="entry name" value="ABC_Metallic_Cations"/>
    <property type="match status" value="1"/>
</dbReference>
<reference evidence="6 7" key="1">
    <citation type="submission" date="2016-12" db="EMBL/GenBank/DDBJ databases">
        <authorList>
            <person name="Song W.-J."/>
            <person name="Kurnit D.M."/>
        </authorList>
    </citation>
    <scope>NUCLEOTIDE SEQUENCE [LARGE SCALE GENOMIC DNA]</scope>
    <source>
        <strain evidence="6 7">CGB1038-1_S1</strain>
    </source>
</reference>
<dbReference type="SMART" id="SM00382">
    <property type="entry name" value="AAA"/>
    <property type="match status" value="1"/>
</dbReference>
<dbReference type="Gene3D" id="3.40.50.300">
    <property type="entry name" value="P-loop containing nucleotide triphosphate hydrolases"/>
    <property type="match status" value="1"/>
</dbReference>
<organism evidence="6 7">
    <name type="scientific">Enterococcus mundtii</name>
    <dbReference type="NCBI Taxonomy" id="53346"/>
    <lineage>
        <taxon>Bacteria</taxon>
        <taxon>Bacillati</taxon>
        <taxon>Bacillota</taxon>
        <taxon>Bacilli</taxon>
        <taxon>Lactobacillales</taxon>
        <taxon>Enterococcaceae</taxon>
        <taxon>Enterococcus</taxon>
    </lineage>
</organism>
<keyword evidence="3" id="KW-0547">Nucleotide-binding</keyword>
<dbReference type="GO" id="GO:0005524">
    <property type="term" value="F:ATP binding"/>
    <property type="evidence" value="ECO:0007669"/>
    <property type="project" value="UniProtKB-KW"/>
</dbReference>
<dbReference type="RefSeq" id="WP_077151560.1">
    <property type="nucleotide sequence ID" value="NZ_CABMMO010000006.1"/>
</dbReference>
<keyword evidence="2" id="KW-0813">Transport</keyword>
<dbReference type="AlphaFoldDB" id="A0A1V2UIZ3"/>
<feature type="domain" description="ABC transporter" evidence="5">
    <location>
        <begin position="6"/>
        <end position="237"/>
    </location>
</feature>
<comment type="similarity">
    <text evidence="1">Belongs to the ABC transporter superfamily.</text>
</comment>
<keyword evidence="4 6" id="KW-0067">ATP-binding</keyword>
<dbReference type="InterPro" id="IPR027417">
    <property type="entry name" value="P-loop_NTPase"/>
</dbReference>
<dbReference type="InterPro" id="IPR003593">
    <property type="entry name" value="AAA+_ATPase"/>
</dbReference>
<dbReference type="Proteomes" id="UP000189299">
    <property type="component" value="Unassembled WGS sequence"/>
</dbReference>
<gene>
    <name evidence="6" type="ORF">BTN92_07590</name>
</gene>
<dbReference type="Pfam" id="PF00005">
    <property type="entry name" value="ABC_tran"/>
    <property type="match status" value="1"/>
</dbReference>
<evidence type="ECO:0000313" key="7">
    <source>
        <dbReference type="Proteomes" id="UP000189299"/>
    </source>
</evidence>
<dbReference type="EMBL" id="MSTR01000006">
    <property type="protein sequence ID" value="ONN43298.1"/>
    <property type="molecule type" value="Genomic_DNA"/>
</dbReference>
<dbReference type="InterPro" id="IPR050153">
    <property type="entry name" value="Metal_Ion_Import_ABC"/>
</dbReference>
<dbReference type="GO" id="GO:0016887">
    <property type="term" value="F:ATP hydrolysis activity"/>
    <property type="evidence" value="ECO:0007669"/>
    <property type="project" value="InterPro"/>
</dbReference>
<evidence type="ECO:0000256" key="4">
    <source>
        <dbReference type="ARBA" id="ARBA00022840"/>
    </source>
</evidence>
<proteinExistence type="inferred from homology"/>
<dbReference type="PANTHER" id="PTHR42734:SF5">
    <property type="entry name" value="IRON TRANSPORT SYSTEM ATP-BINDING PROTEIN HI_0361-RELATED"/>
    <property type="match status" value="1"/>
</dbReference>
<dbReference type="InterPro" id="IPR003439">
    <property type="entry name" value="ABC_transporter-like_ATP-bd"/>
</dbReference>
<dbReference type="InterPro" id="IPR017871">
    <property type="entry name" value="ABC_transporter-like_CS"/>
</dbReference>
<dbReference type="PROSITE" id="PS00211">
    <property type="entry name" value="ABC_TRANSPORTER_1"/>
    <property type="match status" value="1"/>
</dbReference>
<accession>A0A1V2UIZ3</accession>
<evidence type="ECO:0000256" key="3">
    <source>
        <dbReference type="ARBA" id="ARBA00022741"/>
    </source>
</evidence>
<dbReference type="FunFam" id="3.40.50.300:FF:000134">
    <property type="entry name" value="Iron-enterobactin ABC transporter ATP-binding protein"/>
    <property type="match status" value="1"/>
</dbReference>
<evidence type="ECO:0000256" key="1">
    <source>
        <dbReference type="ARBA" id="ARBA00005417"/>
    </source>
</evidence>
<dbReference type="PROSITE" id="PS50893">
    <property type="entry name" value="ABC_TRANSPORTER_2"/>
    <property type="match status" value="1"/>
</dbReference>
<evidence type="ECO:0000256" key="2">
    <source>
        <dbReference type="ARBA" id="ARBA00022448"/>
    </source>
</evidence>
<dbReference type="PANTHER" id="PTHR42734">
    <property type="entry name" value="METAL TRANSPORT SYSTEM ATP-BINDING PROTEIN TM_0124-RELATED"/>
    <property type="match status" value="1"/>
</dbReference>
<dbReference type="SUPFAM" id="SSF52540">
    <property type="entry name" value="P-loop containing nucleoside triphosphate hydrolases"/>
    <property type="match status" value="1"/>
</dbReference>